<dbReference type="PANTHER" id="PTHR31435">
    <property type="entry name" value="PROTEIN NATD1"/>
    <property type="match status" value="1"/>
</dbReference>
<dbReference type="InterPro" id="IPR031165">
    <property type="entry name" value="GNAT_YJDJ"/>
</dbReference>
<dbReference type="AlphaFoldDB" id="A0A143QI08"/>
<proteinExistence type="predicted"/>
<dbReference type="KEGG" id="rhs:A3Q41_00699"/>
<dbReference type="Gene3D" id="3.40.630.30">
    <property type="match status" value="1"/>
</dbReference>
<organism evidence="2 3">
    <name type="scientific">Rhodococcoides fascians</name>
    <name type="common">Rhodococcus fascians</name>
    <dbReference type="NCBI Taxonomy" id="1828"/>
    <lineage>
        <taxon>Bacteria</taxon>
        <taxon>Bacillati</taxon>
        <taxon>Actinomycetota</taxon>
        <taxon>Actinomycetes</taxon>
        <taxon>Mycobacteriales</taxon>
        <taxon>Nocardiaceae</taxon>
        <taxon>Rhodococcoides</taxon>
    </lineage>
</organism>
<sequence length="118" mass="13463">MSHIIHRRSDAAIPVERPSVRIEDNADHNRFDLFVDDDLVGILGYRFGDGDDAAGDESVVALMHTVVKEEYGDRGWAGVLVRASLNTVRDRDWRIVPICTYVRRYLAQHPEFLDLVVE</sequence>
<dbReference type="RefSeq" id="WP_048316391.1">
    <property type="nucleotide sequence ID" value="NZ_CP015220.1"/>
</dbReference>
<gene>
    <name evidence="2" type="ORF">A3Q41_00699</name>
</gene>
<reference evidence="3" key="2">
    <citation type="submission" date="2016-04" db="EMBL/GenBank/DDBJ databases">
        <title>Complete Genome and Plasmid Sequences for Rhodococcus fascians D188 and Draft Sequences for Rhodococcus spp. Isolates PBTS 1 and PBTS 2.</title>
        <authorList>
            <person name="Stamer R."/>
            <person name="Vereecke D."/>
            <person name="Zhang Y."/>
            <person name="Schilkey F."/>
            <person name="Devitt N."/>
            <person name="Randall J."/>
        </authorList>
    </citation>
    <scope>NUCLEOTIDE SEQUENCE [LARGE SCALE GENOMIC DNA]</scope>
    <source>
        <strain evidence="3">PBTS2</strain>
    </source>
</reference>
<dbReference type="EMBL" id="CP015220">
    <property type="protein sequence ID" value="AMY22017.1"/>
    <property type="molecule type" value="Genomic_DNA"/>
</dbReference>
<dbReference type="PATRIC" id="fig|1653479.3.peg.714"/>
<feature type="domain" description="N-acetyltransferase" evidence="1">
    <location>
        <begin position="23"/>
        <end position="117"/>
    </location>
</feature>
<dbReference type="Proteomes" id="UP000076038">
    <property type="component" value="Chromosome"/>
</dbReference>
<reference evidence="2 3" key="1">
    <citation type="journal article" date="2016" name="Genome Announc.">
        <title>Complete Genome and Plasmid Sequences for Rhodococcus fascians D188 and Draft Sequences for Rhodococcus Isolates PBTS 1 and PBTS 2.</title>
        <authorList>
            <person name="Stamler R.A."/>
            <person name="Vereecke D."/>
            <person name="Zhang Y."/>
            <person name="Schilkey F."/>
            <person name="Devitt N."/>
            <person name="Randall J.J."/>
        </authorList>
    </citation>
    <scope>NUCLEOTIDE SEQUENCE [LARGE SCALE GENOMIC DNA]</scope>
    <source>
        <strain evidence="2 3">PBTS2</strain>
    </source>
</reference>
<dbReference type="OrthoDB" id="5405911at2"/>
<protein>
    <recommendedName>
        <fullName evidence="1">N-acetyltransferase domain-containing protein</fullName>
    </recommendedName>
</protein>
<evidence type="ECO:0000313" key="3">
    <source>
        <dbReference type="Proteomes" id="UP000076038"/>
    </source>
</evidence>
<dbReference type="SUPFAM" id="SSF55729">
    <property type="entry name" value="Acyl-CoA N-acyltransferases (Nat)"/>
    <property type="match status" value="1"/>
</dbReference>
<dbReference type="PANTHER" id="PTHR31435:SF10">
    <property type="entry name" value="BSR4717 PROTEIN"/>
    <property type="match status" value="1"/>
</dbReference>
<dbReference type="InterPro" id="IPR045057">
    <property type="entry name" value="Gcn5-rel_NAT"/>
</dbReference>
<dbReference type="InterPro" id="IPR016181">
    <property type="entry name" value="Acyl_CoA_acyltransferase"/>
</dbReference>
<accession>A0A143QI08</accession>
<name>A0A143QI08_RHOFA</name>
<dbReference type="PROSITE" id="PS51729">
    <property type="entry name" value="GNAT_YJDJ"/>
    <property type="match status" value="1"/>
</dbReference>
<evidence type="ECO:0000259" key="1">
    <source>
        <dbReference type="PROSITE" id="PS51729"/>
    </source>
</evidence>
<evidence type="ECO:0000313" key="2">
    <source>
        <dbReference type="EMBL" id="AMY22017.1"/>
    </source>
</evidence>
<dbReference type="Pfam" id="PF14542">
    <property type="entry name" value="Acetyltransf_CG"/>
    <property type="match status" value="1"/>
</dbReference>
<keyword evidence="3" id="KW-1185">Reference proteome</keyword>